<dbReference type="InterPro" id="IPR000242">
    <property type="entry name" value="PTP_cat"/>
</dbReference>
<organism evidence="2 3">
    <name type="scientific">Dracunculus medinensis</name>
    <name type="common">Guinea worm</name>
    <dbReference type="NCBI Taxonomy" id="318479"/>
    <lineage>
        <taxon>Eukaryota</taxon>
        <taxon>Metazoa</taxon>
        <taxon>Ecdysozoa</taxon>
        <taxon>Nematoda</taxon>
        <taxon>Chromadorea</taxon>
        <taxon>Rhabditida</taxon>
        <taxon>Spirurina</taxon>
        <taxon>Dracunculoidea</taxon>
        <taxon>Dracunculidae</taxon>
        <taxon>Dracunculus</taxon>
    </lineage>
</organism>
<keyword evidence="3" id="KW-1185">Reference proteome</keyword>
<evidence type="ECO:0000313" key="2">
    <source>
        <dbReference type="EMBL" id="VDN59525.1"/>
    </source>
</evidence>
<dbReference type="CDD" id="cd00047">
    <property type="entry name" value="PTPc"/>
    <property type="match status" value="1"/>
</dbReference>
<feature type="domain" description="Tyrosine-protein phosphatase" evidence="1">
    <location>
        <begin position="22"/>
        <end position="171"/>
    </location>
</feature>
<dbReference type="PANTHER" id="PTHR19134">
    <property type="entry name" value="RECEPTOR-TYPE TYROSINE-PROTEIN PHOSPHATASE"/>
    <property type="match status" value="1"/>
</dbReference>
<dbReference type="PRINTS" id="PR00700">
    <property type="entry name" value="PRTYPHPHTASE"/>
</dbReference>
<dbReference type="Pfam" id="PF00102">
    <property type="entry name" value="Y_phosphatase"/>
    <property type="match status" value="2"/>
</dbReference>
<dbReference type="Proteomes" id="UP000274756">
    <property type="component" value="Unassembled WGS sequence"/>
</dbReference>
<dbReference type="PROSITE" id="PS50055">
    <property type="entry name" value="TYR_PHOSPHATASE_PTP"/>
    <property type="match status" value="1"/>
</dbReference>
<dbReference type="PANTHER" id="PTHR19134:SF521">
    <property type="entry name" value="PROTEIN-TYROSINE PHOSPHATASE-RELATED"/>
    <property type="match status" value="1"/>
</dbReference>
<evidence type="ECO:0000259" key="1">
    <source>
        <dbReference type="PROSITE" id="PS50055"/>
    </source>
</evidence>
<dbReference type="SMART" id="SM00194">
    <property type="entry name" value="PTPc"/>
    <property type="match status" value="1"/>
</dbReference>
<dbReference type="STRING" id="318479.A0A3P7PZR2"/>
<dbReference type="Gene3D" id="3.90.190.10">
    <property type="entry name" value="Protein tyrosine phosphatase superfamily"/>
    <property type="match status" value="2"/>
</dbReference>
<accession>A0A3P7PZR2</accession>
<dbReference type="SUPFAM" id="SSF52799">
    <property type="entry name" value="(Phosphotyrosine protein) phosphatases II"/>
    <property type="match status" value="1"/>
</dbReference>
<protein>
    <recommendedName>
        <fullName evidence="1">Tyrosine-protein phosphatase domain-containing protein</fullName>
    </recommendedName>
</protein>
<name>A0A3P7PZR2_DRAME</name>
<dbReference type="OrthoDB" id="8609993at2759"/>
<gene>
    <name evidence="2" type="ORF">DME_LOCUS9498</name>
</gene>
<reference evidence="2 3" key="1">
    <citation type="submission" date="2018-11" db="EMBL/GenBank/DDBJ databases">
        <authorList>
            <consortium name="Pathogen Informatics"/>
        </authorList>
    </citation>
    <scope>NUCLEOTIDE SEQUENCE [LARGE SCALE GENOMIC DNA]</scope>
</reference>
<sequence>MLISKLKKLEKEILGSQLIYILKLSAKATTSSSKTNFLPLNFNYLIVTSKKTKSSKRMEKEIICTQGPMPSTTEDFWRMVWQEKCVAIIMLCRVIENGKKKCEQYWPLEADEWVIKFVVLGIYENSKVLKVKHVLWSAWPDKGVPTSTTSALKLIFRTQTYSPCVIHCSAGSFHYF</sequence>
<dbReference type="GO" id="GO:0004725">
    <property type="term" value="F:protein tyrosine phosphatase activity"/>
    <property type="evidence" value="ECO:0007669"/>
    <property type="project" value="InterPro"/>
</dbReference>
<dbReference type="InterPro" id="IPR029021">
    <property type="entry name" value="Prot-tyrosine_phosphatase-like"/>
</dbReference>
<proteinExistence type="predicted"/>
<dbReference type="InterPro" id="IPR050348">
    <property type="entry name" value="Protein-Tyr_Phosphatase"/>
</dbReference>
<dbReference type="AlphaFoldDB" id="A0A3P7PZR2"/>
<dbReference type="EMBL" id="UYYG01001183">
    <property type="protein sequence ID" value="VDN59525.1"/>
    <property type="molecule type" value="Genomic_DNA"/>
</dbReference>
<dbReference type="GO" id="GO:0008045">
    <property type="term" value="P:motor neuron axon guidance"/>
    <property type="evidence" value="ECO:0007669"/>
    <property type="project" value="TreeGrafter"/>
</dbReference>
<evidence type="ECO:0000313" key="3">
    <source>
        <dbReference type="Proteomes" id="UP000274756"/>
    </source>
</evidence>